<sequence>MPGHEGKVLVYGGGLIGGAAARALSEAGQSVTVITRAPSLQSLPFIDWRFGDLSSERPDEIMAGCQAVIYAAGSLSPASLAPSIAQLLASQVIPVVELAEQVARLQIPNFVFISSGGTVYGQTDVVPTHEDVQTAPINAYGMIKVQTEQALMEVSRRSGMRVIILRVSNPYGPGQQGTRRLGFIAAAVEAAARGEPLTIWGDGLSTRDFIYLADVANAVRLAASYQGRSDIFNIGGGSETSLLQICDLVSRIGGVPIEVRHQEARSVDVRRSVLDVRKAASLLDWHPRISLEDGIRATIGRA</sequence>
<evidence type="ECO:0000259" key="3">
    <source>
        <dbReference type="Pfam" id="PF01370"/>
    </source>
</evidence>
<dbReference type="SUPFAM" id="SSF51735">
    <property type="entry name" value="NAD(P)-binding Rossmann-fold domains"/>
    <property type="match status" value="1"/>
</dbReference>
<dbReference type="Pfam" id="PF01370">
    <property type="entry name" value="Epimerase"/>
    <property type="match status" value="1"/>
</dbReference>
<accession>A0ABW3NZ85</accession>
<reference evidence="5" key="1">
    <citation type="journal article" date="2019" name="Int. J. Syst. Evol. Microbiol.">
        <title>The Global Catalogue of Microorganisms (GCM) 10K type strain sequencing project: providing services to taxonomists for standard genome sequencing and annotation.</title>
        <authorList>
            <consortium name="The Broad Institute Genomics Platform"/>
            <consortium name="The Broad Institute Genome Sequencing Center for Infectious Disease"/>
            <person name="Wu L."/>
            <person name="Ma J."/>
        </authorList>
    </citation>
    <scope>NUCLEOTIDE SEQUENCE [LARGE SCALE GENOMIC DNA]</scope>
    <source>
        <strain evidence="5">CCUG 54329</strain>
    </source>
</reference>
<keyword evidence="5" id="KW-1185">Reference proteome</keyword>
<comment type="caution">
    <text evidence="4">The sequence shown here is derived from an EMBL/GenBank/DDBJ whole genome shotgun (WGS) entry which is preliminary data.</text>
</comment>
<evidence type="ECO:0000313" key="4">
    <source>
        <dbReference type="EMBL" id="MFD1104200.1"/>
    </source>
</evidence>
<comment type="pathway">
    <text evidence="1">Bacterial outer membrane biogenesis; LPS O-antigen biosynthesis.</text>
</comment>
<gene>
    <name evidence="4" type="ORF">ACFQ24_04765</name>
</gene>
<dbReference type="Gene3D" id="3.40.50.720">
    <property type="entry name" value="NAD(P)-binding Rossmann-like Domain"/>
    <property type="match status" value="1"/>
</dbReference>
<proteinExistence type="inferred from homology"/>
<dbReference type="EMBL" id="JBHTLS010000080">
    <property type="protein sequence ID" value="MFD1104200.1"/>
    <property type="molecule type" value="Genomic_DNA"/>
</dbReference>
<feature type="domain" description="NAD-dependent epimerase/dehydratase" evidence="3">
    <location>
        <begin position="8"/>
        <end position="235"/>
    </location>
</feature>
<name>A0ABW3NZ85_9SPHN</name>
<dbReference type="InterPro" id="IPR001509">
    <property type="entry name" value="Epimerase_deHydtase"/>
</dbReference>
<dbReference type="PANTHER" id="PTHR43000">
    <property type="entry name" value="DTDP-D-GLUCOSE 4,6-DEHYDRATASE-RELATED"/>
    <property type="match status" value="1"/>
</dbReference>
<protein>
    <submittedName>
        <fullName evidence="4">NAD-dependent epimerase/dehydratase family protein</fullName>
    </submittedName>
</protein>
<dbReference type="InterPro" id="IPR036291">
    <property type="entry name" value="NAD(P)-bd_dom_sf"/>
</dbReference>
<dbReference type="RefSeq" id="WP_429615192.1">
    <property type="nucleotide sequence ID" value="NZ_JBNPXT010000062.1"/>
</dbReference>
<comment type="similarity">
    <text evidence="2">Belongs to the NAD(P)-dependent epimerase/dehydratase family.</text>
</comment>
<evidence type="ECO:0000256" key="2">
    <source>
        <dbReference type="ARBA" id="ARBA00007637"/>
    </source>
</evidence>
<organism evidence="4 5">
    <name type="scientific">Sphingobium olei</name>
    <dbReference type="NCBI Taxonomy" id="420955"/>
    <lineage>
        <taxon>Bacteria</taxon>
        <taxon>Pseudomonadati</taxon>
        <taxon>Pseudomonadota</taxon>
        <taxon>Alphaproteobacteria</taxon>
        <taxon>Sphingomonadales</taxon>
        <taxon>Sphingomonadaceae</taxon>
        <taxon>Sphingobium</taxon>
    </lineage>
</organism>
<evidence type="ECO:0000313" key="5">
    <source>
        <dbReference type="Proteomes" id="UP001597203"/>
    </source>
</evidence>
<dbReference type="Proteomes" id="UP001597203">
    <property type="component" value="Unassembled WGS sequence"/>
</dbReference>
<evidence type="ECO:0000256" key="1">
    <source>
        <dbReference type="ARBA" id="ARBA00005125"/>
    </source>
</evidence>